<sequence length="116" mass="13261">MSTLNLLRLSLTSSLSVGSRSISSASAAITKIHRRRFLRKYPTTLVNPDGSSIEIRYHEPRAIIKLPLDLTQLSEEEAKAIIELRKPRSKVVIEEEDRDTFTPNKYINLLQKKTKK</sequence>
<dbReference type="SMR" id="A0A482XMB2"/>
<reference evidence="1 2" key="1">
    <citation type="journal article" date="2017" name="Gigascience">
        <title>Genome sequence of the small brown planthopper, Laodelphax striatellus.</title>
        <authorList>
            <person name="Zhu J."/>
            <person name="Jiang F."/>
            <person name="Wang X."/>
            <person name="Yang P."/>
            <person name="Bao Y."/>
            <person name="Zhao W."/>
            <person name="Wang W."/>
            <person name="Lu H."/>
            <person name="Wang Q."/>
            <person name="Cui N."/>
            <person name="Li J."/>
            <person name="Chen X."/>
            <person name="Luo L."/>
            <person name="Yu J."/>
            <person name="Kang L."/>
            <person name="Cui F."/>
        </authorList>
    </citation>
    <scope>NUCLEOTIDE SEQUENCE [LARGE SCALE GENOMIC DNA]</scope>
    <source>
        <strain evidence="1">Lst14</strain>
    </source>
</reference>
<dbReference type="InParanoid" id="A0A482XMB2"/>
<organism evidence="1 2">
    <name type="scientific">Laodelphax striatellus</name>
    <name type="common">Small brown planthopper</name>
    <name type="synonym">Delphax striatella</name>
    <dbReference type="NCBI Taxonomy" id="195883"/>
    <lineage>
        <taxon>Eukaryota</taxon>
        <taxon>Metazoa</taxon>
        <taxon>Ecdysozoa</taxon>
        <taxon>Arthropoda</taxon>
        <taxon>Hexapoda</taxon>
        <taxon>Insecta</taxon>
        <taxon>Pterygota</taxon>
        <taxon>Neoptera</taxon>
        <taxon>Paraneoptera</taxon>
        <taxon>Hemiptera</taxon>
        <taxon>Auchenorrhyncha</taxon>
        <taxon>Fulgoroidea</taxon>
        <taxon>Delphacidae</taxon>
        <taxon>Criomorphinae</taxon>
        <taxon>Laodelphax</taxon>
    </lineage>
</organism>
<dbReference type="AlphaFoldDB" id="A0A482XMB2"/>
<dbReference type="EMBL" id="QKKF02005644">
    <property type="protein sequence ID" value="RZF46847.1"/>
    <property type="molecule type" value="Genomic_DNA"/>
</dbReference>
<evidence type="ECO:0008006" key="3">
    <source>
        <dbReference type="Google" id="ProtNLM"/>
    </source>
</evidence>
<dbReference type="GO" id="GO:0006412">
    <property type="term" value="P:translation"/>
    <property type="evidence" value="ECO:0007669"/>
    <property type="project" value="TreeGrafter"/>
</dbReference>
<accession>A0A482XMB2</accession>
<dbReference type="STRING" id="195883.A0A482XMB2"/>
<dbReference type="Proteomes" id="UP000291343">
    <property type="component" value="Unassembled WGS sequence"/>
</dbReference>
<evidence type="ECO:0000313" key="1">
    <source>
        <dbReference type="EMBL" id="RZF46847.1"/>
    </source>
</evidence>
<dbReference type="Pfam" id="PF09776">
    <property type="entry name" value="Mitoc_L55"/>
    <property type="match status" value="1"/>
</dbReference>
<dbReference type="Gene3D" id="6.20.130.20">
    <property type="entry name" value="Mitochondrial ribosomal protein L55"/>
    <property type="match status" value="1"/>
</dbReference>
<gene>
    <name evidence="1" type="ORF">LSTR_LSTR011113</name>
</gene>
<dbReference type="GO" id="GO:0003735">
    <property type="term" value="F:structural constituent of ribosome"/>
    <property type="evidence" value="ECO:0007669"/>
    <property type="project" value="InterPro"/>
</dbReference>
<dbReference type="InterPro" id="IPR044884">
    <property type="entry name" value="Ribosomal_mL55_sf"/>
</dbReference>
<name>A0A482XMB2_LAOST</name>
<dbReference type="OrthoDB" id="9986315at2759"/>
<protein>
    <recommendedName>
        <fullName evidence="3">39S ribosomal protein L55, mitochondrial</fullName>
    </recommendedName>
</protein>
<proteinExistence type="predicted"/>
<dbReference type="PANTHER" id="PTHR34095">
    <property type="entry name" value="39S RIBOSOMAL PROTEIN L55, MITOCHONDRIAL"/>
    <property type="match status" value="1"/>
</dbReference>
<dbReference type="InterPro" id="IPR018615">
    <property type="entry name" value="Ribosomal_mL55"/>
</dbReference>
<dbReference type="PANTHER" id="PTHR34095:SF1">
    <property type="entry name" value="LARGE RIBOSOMAL SUBUNIT PROTEIN ML55"/>
    <property type="match status" value="1"/>
</dbReference>
<evidence type="ECO:0000313" key="2">
    <source>
        <dbReference type="Proteomes" id="UP000291343"/>
    </source>
</evidence>
<keyword evidence="2" id="KW-1185">Reference proteome</keyword>
<dbReference type="GO" id="GO:0005762">
    <property type="term" value="C:mitochondrial large ribosomal subunit"/>
    <property type="evidence" value="ECO:0007669"/>
    <property type="project" value="InterPro"/>
</dbReference>
<dbReference type="FunCoup" id="A0A482XMB2">
    <property type="interactions" value="907"/>
</dbReference>
<comment type="caution">
    <text evidence="1">The sequence shown here is derived from an EMBL/GenBank/DDBJ whole genome shotgun (WGS) entry which is preliminary data.</text>
</comment>